<evidence type="ECO:0000256" key="1">
    <source>
        <dbReference type="SAM" id="Coils"/>
    </source>
</evidence>
<name>A0ABS4KAU8_9FIRM</name>
<gene>
    <name evidence="3" type="ORF">J2Z71_000428</name>
</gene>
<dbReference type="Proteomes" id="UP001519306">
    <property type="component" value="Unassembled WGS sequence"/>
</dbReference>
<evidence type="ECO:0000313" key="4">
    <source>
        <dbReference type="Proteomes" id="UP001519306"/>
    </source>
</evidence>
<organism evidence="3 4">
    <name type="scientific">Peptoniphilus stercorisuis</name>
    <dbReference type="NCBI Taxonomy" id="1436965"/>
    <lineage>
        <taxon>Bacteria</taxon>
        <taxon>Bacillati</taxon>
        <taxon>Bacillota</taxon>
        <taxon>Tissierellia</taxon>
        <taxon>Tissierellales</taxon>
        <taxon>Peptoniphilaceae</taxon>
        <taxon>Peptoniphilus</taxon>
    </lineage>
</organism>
<sequence length="111" mass="13846">MKKNFKERLQERFENYLKNSKKQRREHAQYQIELNEELRKENINLDKKGKFKKIFKFFLIIVLYNIFRMLTRYKTNRDILEPSDFVFSLILIALYAVYIINYKKNQKKKEK</sequence>
<dbReference type="RefSeq" id="WP_210060211.1">
    <property type="nucleotide sequence ID" value="NZ_JAGGLJ010000003.1"/>
</dbReference>
<feature type="transmembrane region" description="Helical" evidence="2">
    <location>
        <begin position="85"/>
        <end position="102"/>
    </location>
</feature>
<keyword evidence="2" id="KW-0812">Transmembrane</keyword>
<keyword evidence="2" id="KW-1133">Transmembrane helix</keyword>
<proteinExistence type="predicted"/>
<comment type="caution">
    <text evidence="3">The sequence shown here is derived from an EMBL/GenBank/DDBJ whole genome shotgun (WGS) entry which is preliminary data.</text>
</comment>
<keyword evidence="1" id="KW-0175">Coiled coil</keyword>
<evidence type="ECO:0000256" key="2">
    <source>
        <dbReference type="SAM" id="Phobius"/>
    </source>
</evidence>
<dbReference type="EMBL" id="JAGGLJ010000003">
    <property type="protein sequence ID" value="MBP2024905.1"/>
    <property type="molecule type" value="Genomic_DNA"/>
</dbReference>
<keyword evidence="4" id="KW-1185">Reference proteome</keyword>
<reference evidence="3 4" key="1">
    <citation type="submission" date="2021-03" db="EMBL/GenBank/DDBJ databases">
        <title>Genomic Encyclopedia of Type Strains, Phase IV (KMG-IV): sequencing the most valuable type-strain genomes for metagenomic binning, comparative biology and taxonomic classification.</title>
        <authorList>
            <person name="Goeker M."/>
        </authorList>
    </citation>
    <scope>NUCLEOTIDE SEQUENCE [LARGE SCALE GENOMIC DNA]</scope>
    <source>
        <strain evidence="3 4">DSM 27563</strain>
    </source>
</reference>
<feature type="coiled-coil region" evidence="1">
    <location>
        <begin position="6"/>
        <end position="40"/>
    </location>
</feature>
<evidence type="ECO:0000313" key="3">
    <source>
        <dbReference type="EMBL" id="MBP2024905.1"/>
    </source>
</evidence>
<protein>
    <submittedName>
        <fullName evidence="3">Uncharacterized membrane protein (DUF373 family)</fullName>
    </submittedName>
</protein>
<keyword evidence="2" id="KW-0472">Membrane</keyword>
<feature type="transmembrane region" description="Helical" evidence="2">
    <location>
        <begin position="54"/>
        <end position="73"/>
    </location>
</feature>
<accession>A0ABS4KAU8</accession>